<dbReference type="Proteomes" id="UP000256829">
    <property type="component" value="Unassembled WGS sequence"/>
</dbReference>
<evidence type="ECO:0000256" key="6">
    <source>
        <dbReference type="ARBA" id="ARBA00023157"/>
    </source>
</evidence>
<comment type="caution">
    <text evidence="8">The sequence shown here is derived from an EMBL/GenBank/DDBJ whole genome shotgun (WGS) entry which is preliminary data.</text>
</comment>
<dbReference type="RefSeq" id="WP_115842193.1">
    <property type="nucleotide sequence ID" value="NZ_CP183976.1"/>
</dbReference>
<organism evidence="8 9">
    <name type="scientific">Lysobacter soli</name>
    <dbReference type="NCBI Taxonomy" id="453783"/>
    <lineage>
        <taxon>Bacteria</taxon>
        <taxon>Pseudomonadati</taxon>
        <taxon>Pseudomonadota</taxon>
        <taxon>Gammaproteobacteria</taxon>
        <taxon>Lysobacterales</taxon>
        <taxon>Lysobacteraceae</taxon>
        <taxon>Lysobacter</taxon>
    </lineage>
</organism>
<gene>
    <name evidence="8" type="ORF">DX912_09120</name>
</gene>
<evidence type="ECO:0000259" key="7">
    <source>
        <dbReference type="PROSITE" id="PS51296"/>
    </source>
</evidence>
<evidence type="ECO:0000256" key="2">
    <source>
        <dbReference type="ARBA" id="ARBA00022723"/>
    </source>
</evidence>
<dbReference type="GO" id="GO:0046872">
    <property type="term" value="F:metal ion binding"/>
    <property type="evidence" value="ECO:0007669"/>
    <property type="project" value="UniProtKB-KW"/>
</dbReference>
<dbReference type="InterPro" id="IPR005805">
    <property type="entry name" value="Rieske_Fe-S_prot_C"/>
</dbReference>
<dbReference type="PANTHER" id="PTHR13847:SF281">
    <property type="entry name" value="FAD DEPENDENT OXIDOREDUCTASE DOMAIN-CONTAINING PROTEIN"/>
    <property type="match status" value="1"/>
</dbReference>
<dbReference type="GO" id="GO:0016020">
    <property type="term" value="C:membrane"/>
    <property type="evidence" value="ECO:0007669"/>
    <property type="project" value="InterPro"/>
</dbReference>
<dbReference type="InterPro" id="IPR036188">
    <property type="entry name" value="FAD/NAD-bd_sf"/>
</dbReference>
<proteinExistence type="predicted"/>
<name>A0A3D8VDH9_9GAMM</name>
<dbReference type="GO" id="GO:0051537">
    <property type="term" value="F:2 iron, 2 sulfur cluster binding"/>
    <property type="evidence" value="ECO:0007669"/>
    <property type="project" value="UniProtKB-KW"/>
</dbReference>
<dbReference type="SUPFAM" id="SSF51905">
    <property type="entry name" value="FAD/NAD(P)-binding domain"/>
    <property type="match status" value="1"/>
</dbReference>
<dbReference type="Pfam" id="PF01266">
    <property type="entry name" value="DAO"/>
    <property type="match status" value="1"/>
</dbReference>
<dbReference type="Gene3D" id="2.102.10.10">
    <property type="entry name" value="Rieske [2Fe-2S] iron-sulphur domain"/>
    <property type="match status" value="1"/>
</dbReference>
<feature type="domain" description="Rieske" evidence="7">
    <location>
        <begin position="411"/>
        <end position="504"/>
    </location>
</feature>
<dbReference type="PANTHER" id="PTHR13847">
    <property type="entry name" value="SARCOSINE DEHYDROGENASE-RELATED"/>
    <property type="match status" value="1"/>
</dbReference>
<dbReference type="SUPFAM" id="SSF50022">
    <property type="entry name" value="ISP domain"/>
    <property type="match status" value="1"/>
</dbReference>
<dbReference type="InterPro" id="IPR036922">
    <property type="entry name" value="Rieske_2Fe-2S_sf"/>
</dbReference>
<dbReference type="GO" id="GO:0016491">
    <property type="term" value="F:oxidoreductase activity"/>
    <property type="evidence" value="ECO:0007669"/>
    <property type="project" value="UniProtKB-KW"/>
</dbReference>
<dbReference type="Gene3D" id="3.50.50.60">
    <property type="entry name" value="FAD/NAD(P)-binding domain"/>
    <property type="match status" value="1"/>
</dbReference>
<keyword evidence="3" id="KW-0560">Oxidoreductase</keyword>
<dbReference type="PROSITE" id="PS51296">
    <property type="entry name" value="RIESKE"/>
    <property type="match status" value="1"/>
</dbReference>
<evidence type="ECO:0000256" key="5">
    <source>
        <dbReference type="ARBA" id="ARBA00023014"/>
    </source>
</evidence>
<dbReference type="Pfam" id="PF00355">
    <property type="entry name" value="Rieske"/>
    <property type="match status" value="1"/>
</dbReference>
<evidence type="ECO:0000256" key="3">
    <source>
        <dbReference type="ARBA" id="ARBA00023002"/>
    </source>
</evidence>
<dbReference type="AlphaFoldDB" id="A0A3D8VDH9"/>
<dbReference type="Gene3D" id="3.30.9.10">
    <property type="entry name" value="D-Amino Acid Oxidase, subunit A, domain 2"/>
    <property type="match status" value="1"/>
</dbReference>
<evidence type="ECO:0000256" key="4">
    <source>
        <dbReference type="ARBA" id="ARBA00023004"/>
    </source>
</evidence>
<dbReference type="InterPro" id="IPR017941">
    <property type="entry name" value="Rieske_2Fe-2S"/>
</dbReference>
<evidence type="ECO:0000313" key="9">
    <source>
        <dbReference type="Proteomes" id="UP000256829"/>
    </source>
</evidence>
<reference evidence="8 9" key="1">
    <citation type="submission" date="2018-08" db="EMBL/GenBank/DDBJ databases">
        <title>Lysobacter soli KCTC 22011, whole genome shotgun sequence.</title>
        <authorList>
            <person name="Zhang X."/>
            <person name="Feng G."/>
            <person name="Zhu H."/>
        </authorList>
    </citation>
    <scope>NUCLEOTIDE SEQUENCE [LARGE SCALE GENOMIC DNA]</scope>
    <source>
        <strain evidence="8 9">KCTC 22011</strain>
    </source>
</reference>
<evidence type="ECO:0000256" key="1">
    <source>
        <dbReference type="ARBA" id="ARBA00022714"/>
    </source>
</evidence>
<accession>A0A3D8VDH9</accession>
<sequence length="504" mass="54572">MTTARTIPVWKNADDLSKWFVTDLDSHALDVVVVGAGIAGLSAALCLLREGRKVVVIDKEGIGAGETLRTSAHLSNALDDRYYRLARQHGDDGARLAAASHAAAIDWIEAVVEASGKDCGFARVPGYLFAHDRDASNLEKEVEAANAASLSATLLQAGDALPASFGPVVRFERQAVVDVGRYIQVLAAEVREAGGRFLRAEIVDIKGGSPCTISLRNGELKAKTVVAATNVPVHETGATYMKQAAYRSYVVSGDAPADLPDALIWDDADPYHYIRKYVDEDGVAKIIVGGEDHKTGQDDDPEAYVRLQAWTREHFPGSTHFTHGWSGQIIEPVDGLAFIGRDPDHENVYLVTGDSGNGLTHGTLAALLIADIAQGRDNPWEALYDPSRKPVRSAGEWIRENANAALQFRDWVRPADVDDPERIPLGTGAVLRRGAHRIACYRSGDGRLHTYNARCPHMGCVVRWSGEEKSWDCPCHGSRFDGESGAILNGPTSEPLAPMELDPR</sequence>
<keyword evidence="1" id="KW-0001">2Fe-2S</keyword>
<keyword evidence="9" id="KW-1185">Reference proteome</keyword>
<dbReference type="GO" id="GO:0005737">
    <property type="term" value="C:cytoplasm"/>
    <property type="evidence" value="ECO:0007669"/>
    <property type="project" value="TreeGrafter"/>
</dbReference>
<dbReference type="EMBL" id="QTJR01000005">
    <property type="protein sequence ID" value="RDY67426.1"/>
    <property type="molecule type" value="Genomic_DNA"/>
</dbReference>
<keyword evidence="5" id="KW-0411">Iron-sulfur</keyword>
<dbReference type="PRINTS" id="PR00162">
    <property type="entry name" value="RIESKE"/>
</dbReference>
<keyword evidence="2" id="KW-0479">Metal-binding</keyword>
<dbReference type="InterPro" id="IPR006076">
    <property type="entry name" value="FAD-dep_OxRdtase"/>
</dbReference>
<protein>
    <submittedName>
        <fullName evidence="8">FAD-dependent oxidoreductase</fullName>
    </submittedName>
</protein>
<keyword evidence="6" id="KW-1015">Disulfide bond</keyword>
<evidence type="ECO:0000313" key="8">
    <source>
        <dbReference type="EMBL" id="RDY67426.1"/>
    </source>
</evidence>
<keyword evidence="4" id="KW-0408">Iron</keyword>